<organism evidence="1 2">
    <name type="scientific">Chitinophaga barathri</name>
    <dbReference type="NCBI Taxonomy" id="1647451"/>
    <lineage>
        <taxon>Bacteria</taxon>
        <taxon>Pseudomonadati</taxon>
        <taxon>Bacteroidota</taxon>
        <taxon>Chitinophagia</taxon>
        <taxon>Chitinophagales</taxon>
        <taxon>Chitinophagaceae</taxon>
        <taxon>Chitinophaga</taxon>
    </lineage>
</organism>
<dbReference type="RefSeq" id="WP_123864638.1">
    <property type="nucleotide sequence ID" value="NZ_QXZY01000006.1"/>
</dbReference>
<gene>
    <name evidence="1" type="ORF">EG028_11350</name>
</gene>
<evidence type="ECO:0000313" key="2">
    <source>
        <dbReference type="Proteomes" id="UP000279089"/>
    </source>
</evidence>
<name>A0A3N4MGW5_9BACT</name>
<reference evidence="2" key="1">
    <citation type="submission" date="2018-11" db="EMBL/GenBank/DDBJ databases">
        <title>Chitinophaga lutea sp.nov., isolate from arsenic contaminated soil.</title>
        <authorList>
            <person name="Zong Y."/>
        </authorList>
    </citation>
    <scope>NUCLEOTIDE SEQUENCE [LARGE SCALE GENOMIC DNA]</scope>
    <source>
        <strain evidence="2">YLT18</strain>
    </source>
</reference>
<dbReference type="EMBL" id="RMBX01000005">
    <property type="protein sequence ID" value="RPD41266.1"/>
    <property type="molecule type" value="Genomic_DNA"/>
</dbReference>
<keyword evidence="2" id="KW-1185">Reference proteome</keyword>
<dbReference type="Proteomes" id="UP000279089">
    <property type="component" value="Unassembled WGS sequence"/>
</dbReference>
<proteinExistence type="predicted"/>
<dbReference type="AlphaFoldDB" id="A0A3N4MGW5"/>
<comment type="caution">
    <text evidence="1">The sequence shown here is derived from an EMBL/GenBank/DDBJ whole genome shotgun (WGS) entry which is preliminary data.</text>
</comment>
<sequence length="235" mass="26042">MKKTHYFIPVICVFLTFCSEKEQVPYNVRLQNDADSMSLVLSKSSQFTSVNNSDVSKFRFRHFADVEKLIAKLPENFSKKIYIEKISIPDLEKMNTSRTSSTECTEDGNGGYEALSPYYESGGDNYSVEALRAGPPREYKVEAIVKTLNPFFDYLIRYNLADSENSGSLKSNGHTVGASGLNPLNCISITDVGGIDELVEPSEVFTWVSWTSNLKLGIGTLSVPLGIRIRAAIAP</sequence>
<evidence type="ECO:0000313" key="1">
    <source>
        <dbReference type="EMBL" id="RPD41266.1"/>
    </source>
</evidence>
<accession>A0A3N4MGW5</accession>
<protein>
    <submittedName>
        <fullName evidence="1">Uncharacterized protein</fullName>
    </submittedName>
</protein>